<sequence length="289" mass="34540">MTIDSISNLKELLMGKSLKICILDNNSLEFLNRIKEYVSAKDVFGGYDLILVPEWIRTEIEDSEYRKAYVNRLLEIDNIYFYYVDELEYLELINYKDADLFNLFLYSCGSVKPLESFIKRYILKNKPLEELDDYETWLNILYIDGFKGEILSRGRERKKNAGEISICVLSLILAYFYIDSVENITIFTNDRDAYDFNKYAVNKLHSHKDYKNIEHKPITFKSNDFLIYELFNKGLLTIEYEEDMSKFRNERWINYARKKHDNSIEEGYKLVKNAEFMEMIKDNTLYIVF</sequence>
<dbReference type="OrthoDB" id="1885865at2"/>
<gene>
    <name evidence="1" type="ORF">SAMN02744040_00935</name>
</gene>
<dbReference type="EMBL" id="FQXH01000008">
    <property type="protein sequence ID" value="SHH13188.1"/>
    <property type="molecule type" value="Genomic_DNA"/>
</dbReference>
<dbReference type="RefSeq" id="WP_072724142.1">
    <property type="nucleotide sequence ID" value="NZ_FQXH01000008.1"/>
</dbReference>
<dbReference type="AlphaFoldDB" id="A0A1M5QGZ6"/>
<accession>A0A1M5QGZ6</accession>
<reference evidence="2" key="1">
    <citation type="submission" date="2016-11" db="EMBL/GenBank/DDBJ databases">
        <authorList>
            <person name="Varghese N."/>
            <person name="Submissions S."/>
        </authorList>
    </citation>
    <scope>NUCLEOTIDE SEQUENCE [LARGE SCALE GENOMIC DNA]</scope>
    <source>
        <strain evidence="2">DSM 15285</strain>
    </source>
</reference>
<protein>
    <submittedName>
        <fullName evidence="1">Uncharacterized protein</fullName>
    </submittedName>
</protein>
<evidence type="ECO:0000313" key="2">
    <source>
        <dbReference type="Proteomes" id="UP000242520"/>
    </source>
</evidence>
<proteinExistence type="predicted"/>
<organism evidence="1 2">
    <name type="scientific">Tepidibacter thalassicus DSM 15285</name>
    <dbReference type="NCBI Taxonomy" id="1123350"/>
    <lineage>
        <taxon>Bacteria</taxon>
        <taxon>Bacillati</taxon>
        <taxon>Bacillota</taxon>
        <taxon>Clostridia</taxon>
        <taxon>Peptostreptococcales</taxon>
        <taxon>Peptostreptococcaceae</taxon>
        <taxon>Tepidibacter</taxon>
    </lineage>
</organism>
<dbReference type="STRING" id="1123350.SAMN02744040_00935"/>
<keyword evidence="2" id="KW-1185">Reference proteome</keyword>
<dbReference type="Proteomes" id="UP000242520">
    <property type="component" value="Unassembled WGS sequence"/>
</dbReference>
<evidence type="ECO:0000313" key="1">
    <source>
        <dbReference type="EMBL" id="SHH13188.1"/>
    </source>
</evidence>
<name>A0A1M5QGZ6_9FIRM</name>